<accession>A0A0D2QEE2</accession>
<feature type="region of interest" description="Disordered" evidence="1">
    <location>
        <begin position="80"/>
        <end position="107"/>
    </location>
</feature>
<dbReference type="GO" id="GO:0000981">
    <property type="term" value="F:DNA-binding transcription factor activity, RNA polymerase II-specific"/>
    <property type="evidence" value="ECO:0007669"/>
    <property type="project" value="InterPro"/>
</dbReference>
<dbReference type="OrthoDB" id="2260578at2759"/>
<dbReference type="PROSITE" id="PS50048">
    <property type="entry name" value="ZN2_CY6_FUNGAL_2"/>
    <property type="match status" value="1"/>
</dbReference>
<reference evidence="4" key="1">
    <citation type="submission" date="2014-04" db="EMBL/GenBank/DDBJ databases">
        <title>Evolutionary Origins and Diversification of the Mycorrhizal Mutualists.</title>
        <authorList>
            <consortium name="DOE Joint Genome Institute"/>
            <consortium name="Mycorrhizal Genomics Consortium"/>
            <person name="Kohler A."/>
            <person name="Kuo A."/>
            <person name="Nagy L.G."/>
            <person name="Floudas D."/>
            <person name="Copeland A."/>
            <person name="Barry K.W."/>
            <person name="Cichocki N."/>
            <person name="Veneault-Fourrey C."/>
            <person name="LaButti K."/>
            <person name="Lindquist E.A."/>
            <person name="Lipzen A."/>
            <person name="Lundell T."/>
            <person name="Morin E."/>
            <person name="Murat C."/>
            <person name="Riley R."/>
            <person name="Ohm R."/>
            <person name="Sun H."/>
            <person name="Tunlid A."/>
            <person name="Henrissat B."/>
            <person name="Grigoriev I.V."/>
            <person name="Hibbett D.S."/>
            <person name="Martin F."/>
        </authorList>
    </citation>
    <scope>NUCLEOTIDE SEQUENCE [LARGE SCALE GENOMIC DNA]</scope>
    <source>
        <strain evidence="4">FD-334 SS-4</strain>
    </source>
</reference>
<name>A0A0D2QEE2_HYPSF</name>
<proteinExistence type="predicted"/>
<dbReference type="Gene3D" id="4.10.240.10">
    <property type="entry name" value="Zn(2)-C6 fungal-type DNA-binding domain"/>
    <property type="match status" value="1"/>
</dbReference>
<feature type="compositionally biased region" description="Polar residues" evidence="1">
    <location>
        <begin position="242"/>
        <end position="255"/>
    </location>
</feature>
<dbReference type="EMBL" id="KN817518">
    <property type="protein sequence ID" value="KJA29970.1"/>
    <property type="molecule type" value="Genomic_DNA"/>
</dbReference>
<feature type="compositionally biased region" description="Polar residues" evidence="1">
    <location>
        <begin position="83"/>
        <end position="92"/>
    </location>
</feature>
<dbReference type="PROSITE" id="PS00463">
    <property type="entry name" value="ZN2_CY6_FUNGAL_1"/>
    <property type="match status" value="1"/>
</dbReference>
<dbReference type="InterPro" id="IPR036864">
    <property type="entry name" value="Zn2-C6_fun-type_DNA-bd_sf"/>
</dbReference>
<dbReference type="Pfam" id="PF00172">
    <property type="entry name" value="Zn_clus"/>
    <property type="match status" value="1"/>
</dbReference>
<gene>
    <name evidence="3" type="ORF">HYPSUDRAFT_249282</name>
</gene>
<dbReference type="Proteomes" id="UP000054270">
    <property type="component" value="Unassembled WGS sequence"/>
</dbReference>
<dbReference type="CDD" id="cd00067">
    <property type="entry name" value="GAL4"/>
    <property type="match status" value="1"/>
</dbReference>
<feature type="region of interest" description="Disordered" evidence="1">
    <location>
        <begin position="227"/>
        <end position="255"/>
    </location>
</feature>
<dbReference type="SMART" id="SM00066">
    <property type="entry name" value="GAL4"/>
    <property type="match status" value="1"/>
</dbReference>
<organism evidence="3 4">
    <name type="scientific">Hypholoma sublateritium (strain FD-334 SS-4)</name>
    <dbReference type="NCBI Taxonomy" id="945553"/>
    <lineage>
        <taxon>Eukaryota</taxon>
        <taxon>Fungi</taxon>
        <taxon>Dikarya</taxon>
        <taxon>Basidiomycota</taxon>
        <taxon>Agaricomycotina</taxon>
        <taxon>Agaricomycetes</taxon>
        <taxon>Agaricomycetidae</taxon>
        <taxon>Agaricales</taxon>
        <taxon>Agaricineae</taxon>
        <taxon>Strophariaceae</taxon>
        <taxon>Hypholoma</taxon>
    </lineage>
</organism>
<evidence type="ECO:0000313" key="4">
    <source>
        <dbReference type="Proteomes" id="UP000054270"/>
    </source>
</evidence>
<dbReference type="GO" id="GO:0008270">
    <property type="term" value="F:zinc ion binding"/>
    <property type="evidence" value="ECO:0007669"/>
    <property type="project" value="InterPro"/>
</dbReference>
<feature type="domain" description="Zn(2)-C6 fungal-type" evidence="2">
    <location>
        <begin position="18"/>
        <end position="51"/>
    </location>
</feature>
<sequence>MDSTGNYENREIRRVPMACTICRARKLKCRKAEKHAPSCERCIKDGQECIFVPVSEDMSHFQGHDRSPPGNVLPSYHHYSGTHPPQQYSSATHVPPETAHWPAQSGGRVVDQQPTQYHHSQSNAETSQYSRHLPYWHQQSIGDGVTQPPAHYTPYTGTNTWSAVQPASYDQFAQSSNSVPNAVPTSSAENYSAAYLPPYSQNHATYTAQWAGPSHVHQTYPQLNLVYENPSGYDASGDYESPNRTSQDSVSESNE</sequence>
<evidence type="ECO:0000256" key="1">
    <source>
        <dbReference type="SAM" id="MobiDB-lite"/>
    </source>
</evidence>
<dbReference type="SUPFAM" id="SSF57701">
    <property type="entry name" value="Zn2/Cys6 DNA-binding domain"/>
    <property type="match status" value="1"/>
</dbReference>
<dbReference type="InterPro" id="IPR001138">
    <property type="entry name" value="Zn2Cys6_DnaBD"/>
</dbReference>
<keyword evidence="4" id="KW-1185">Reference proteome</keyword>
<evidence type="ECO:0000313" key="3">
    <source>
        <dbReference type="EMBL" id="KJA29970.1"/>
    </source>
</evidence>
<evidence type="ECO:0000259" key="2">
    <source>
        <dbReference type="PROSITE" id="PS50048"/>
    </source>
</evidence>
<dbReference type="AlphaFoldDB" id="A0A0D2QEE2"/>
<protein>
    <recommendedName>
        <fullName evidence="2">Zn(2)-C6 fungal-type domain-containing protein</fullName>
    </recommendedName>
</protein>